<name>A0ABN6K6N1_9ACTO</name>
<gene>
    <name evidence="1" type="ORF">MANAM107_18270</name>
</gene>
<evidence type="ECO:0000313" key="1">
    <source>
        <dbReference type="EMBL" id="BDA64993.1"/>
    </source>
</evidence>
<dbReference type="Proteomes" id="UP000824496">
    <property type="component" value="Chromosome"/>
</dbReference>
<sequence>MSAEKGARIVGNPAAVENPDGTFRLMTRQEYDAMASEVQNMTKNDGETDAEFNAKKEAAQKKLKDINSDLRGIAGVESGYRNMVTVGDVESAYKGSFVDFYDPEKK</sequence>
<organism evidence="1 2">
    <name type="scientific">Actinomyces capricornis</name>
    <dbReference type="NCBI Taxonomy" id="2755559"/>
    <lineage>
        <taxon>Bacteria</taxon>
        <taxon>Bacillati</taxon>
        <taxon>Actinomycetota</taxon>
        <taxon>Actinomycetes</taxon>
        <taxon>Actinomycetales</taxon>
        <taxon>Actinomycetaceae</taxon>
        <taxon>Actinomyces</taxon>
    </lineage>
</organism>
<dbReference type="RefSeq" id="WP_223907604.1">
    <property type="nucleotide sequence ID" value="NZ_AP025017.1"/>
</dbReference>
<evidence type="ECO:0000313" key="2">
    <source>
        <dbReference type="Proteomes" id="UP000824496"/>
    </source>
</evidence>
<protein>
    <submittedName>
        <fullName evidence="1">Uncharacterized protein</fullName>
    </submittedName>
</protein>
<proteinExistence type="predicted"/>
<reference evidence="1 2" key="1">
    <citation type="submission" date="2021-08" db="EMBL/GenBank/DDBJ databases">
        <title>Whole genome sequence of novel Actinomyces species strain MAS-1.</title>
        <authorList>
            <person name="Saito M."/>
            <person name="Kuwahara N."/>
            <person name="Takizawa T."/>
            <person name="Gotouda H."/>
            <person name="Ochiai T."/>
        </authorList>
    </citation>
    <scope>NUCLEOTIDE SEQUENCE [LARGE SCALE GENOMIC DNA]</scope>
    <source>
        <strain evidence="1 2">MAS-1</strain>
    </source>
</reference>
<keyword evidence="2" id="KW-1185">Reference proteome</keyword>
<dbReference type="EMBL" id="AP025017">
    <property type="protein sequence ID" value="BDA64993.1"/>
    <property type="molecule type" value="Genomic_DNA"/>
</dbReference>
<accession>A0ABN6K6N1</accession>